<dbReference type="InterPro" id="IPR027417">
    <property type="entry name" value="P-loop_NTPase"/>
</dbReference>
<comment type="similarity">
    <text evidence="1">Belongs to the putative lipase ROG1 family.</text>
</comment>
<accession>A0A3N4LU33</accession>
<gene>
    <name evidence="4" type="ORF">L211DRAFT_866724</name>
</gene>
<dbReference type="AlphaFoldDB" id="A0A3N4LU33"/>
<evidence type="ECO:0000259" key="2">
    <source>
        <dbReference type="Pfam" id="PF05057"/>
    </source>
</evidence>
<dbReference type="Proteomes" id="UP000267821">
    <property type="component" value="Unassembled WGS sequence"/>
</dbReference>
<dbReference type="EMBL" id="ML121535">
    <property type="protein sequence ID" value="RPB26406.1"/>
    <property type="molecule type" value="Genomic_DNA"/>
</dbReference>
<organism evidence="4 5">
    <name type="scientific">Terfezia boudieri ATCC MYA-4762</name>
    <dbReference type="NCBI Taxonomy" id="1051890"/>
    <lineage>
        <taxon>Eukaryota</taxon>
        <taxon>Fungi</taxon>
        <taxon>Dikarya</taxon>
        <taxon>Ascomycota</taxon>
        <taxon>Pezizomycotina</taxon>
        <taxon>Pezizomycetes</taxon>
        <taxon>Pezizales</taxon>
        <taxon>Pezizaceae</taxon>
        <taxon>Terfezia</taxon>
    </lineage>
</organism>
<name>A0A3N4LU33_9PEZI</name>
<dbReference type="InterPro" id="IPR056681">
    <property type="entry name" value="DUF7779"/>
</dbReference>
<evidence type="ECO:0000259" key="3">
    <source>
        <dbReference type="Pfam" id="PF25000"/>
    </source>
</evidence>
<dbReference type="Gene3D" id="3.40.50.300">
    <property type="entry name" value="P-loop containing nucleotide triphosphate hydrolases"/>
    <property type="match status" value="1"/>
</dbReference>
<sequence>MGDIMTRNTSVNEMVGLEAVSQIDDDMAINGSKCLLPNIIAVHGLAANPVYTWIKKVPDEDVAENANAKFGRLNSKGEREVMWLKHLLPAVVPHARILKFNYDSKYLVNAPKESLRSLGERLTNTIRNLRAKEEHTIKRPIIFIGHSFGGIVIQEAIVFAQSSATDYGSIVSSTSGIVFLGTPFRGSPASTWGTIITRCASALGLGSHGMLLKTLEDHSERLDLLLSHFLVIAKQFDIQLVCFYETKPTWLGLGSYPLGISTIWLAAKENNKWLLVIDNLDDLESFDLSDYIPQCCHGTVIITSRRPNCVHRRRGVEVSQMQGSEAEMLLVQSVKVETEYLNHDERQAAAAIVQELGYLPLALDQAGAYIHMQQYSFRRYLREYETNSSYLLSGKWKGVGKQDDSVFATLELSFNAIQKQNPKAADLLLLCGFIDNEDIPEELFRKGMKLPEYDTSLNDSLRILFSYSMAKRKQRDDSFNIHPLVHLWARMRLEPEEQEKKATEAFIIVSNAVSTGKIRAQKDWDFERRLMAHIAVIGGHMKTIASFIKGRMRVPYEEGYNVLINNIDLQ</sequence>
<dbReference type="PANTHER" id="PTHR48182">
    <property type="entry name" value="PROTEIN SERAC1"/>
    <property type="match status" value="1"/>
</dbReference>
<evidence type="ECO:0000313" key="5">
    <source>
        <dbReference type="Proteomes" id="UP000267821"/>
    </source>
</evidence>
<proteinExistence type="inferred from homology"/>
<dbReference type="SUPFAM" id="SSF53474">
    <property type="entry name" value="alpha/beta-Hydrolases"/>
    <property type="match status" value="1"/>
</dbReference>
<evidence type="ECO:0000313" key="4">
    <source>
        <dbReference type="EMBL" id="RPB26406.1"/>
    </source>
</evidence>
<reference evidence="4 5" key="1">
    <citation type="journal article" date="2018" name="Nat. Ecol. Evol.">
        <title>Pezizomycetes genomes reveal the molecular basis of ectomycorrhizal truffle lifestyle.</title>
        <authorList>
            <person name="Murat C."/>
            <person name="Payen T."/>
            <person name="Noel B."/>
            <person name="Kuo A."/>
            <person name="Morin E."/>
            <person name="Chen J."/>
            <person name="Kohler A."/>
            <person name="Krizsan K."/>
            <person name="Balestrini R."/>
            <person name="Da Silva C."/>
            <person name="Montanini B."/>
            <person name="Hainaut M."/>
            <person name="Levati E."/>
            <person name="Barry K.W."/>
            <person name="Belfiori B."/>
            <person name="Cichocki N."/>
            <person name="Clum A."/>
            <person name="Dockter R.B."/>
            <person name="Fauchery L."/>
            <person name="Guy J."/>
            <person name="Iotti M."/>
            <person name="Le Tacon F."/>
            <person name="Lindquist E.A."/>
            <person name="Lipzen A."/>
            <person name="Malagnac F."/>
            <person name="Mello A."/>
            <person name="Molinier V."/>
            <person name="Miyauchi S."/>
            <person name="Poulain J."/>
            <person name="Riccioni C."/>
            <person name="Rubini A."/>
            <person name="Sitrit Y."/>
            <person name="Splivallo R."/>
            <person name="Traeger S."/>
            <person name="Wang M."/>
            <person name="Zifcakova L."/>
            <person name="Wipf D."/>
            <person name="Zambonelli A."/>
            <person name="Paolocci F."/>
            <person name="Nowrousian M."/>
            <person name="Ottonello S."/>
            <person name="Baldrian P."/>
            <person name="Spatafora J.W."/>
            <person name="Henrissat B."/>
            <person name="Nagy L.G."/>
            <person name="Aury J.M."/>
            <person name="Wincker P."/>
            <person name="Grigoriev I.V."/>
            <person name="Bonfante P."/>
            <person name="Martin F.M."/>
        </authorList>
    </citation>
    <scope>NUCLEOTIDE SEQUENCE [LARGE SCALE GENOMIC DNA]</scope>
    <source>
        <strain evidence="4 5">ATCC MYA-4762</strain>
    </source>
</reference>
<protein>
    <submittedName>
        <fullName evidence="4">Uncharacterized protein</fullName>
    </submittedName>
</protein>
<dbReference type="Gene3D" id="3.40.50.1820">
    <property type="entry name" value="alpha/beta hydrolase"/>
    <property type="match status" value="1"/>
</dbReference>
<dbReference type="InterPro" id="IPR052374">
    <property type="entry name" value="SERAC1"/>
</dbReference>
<dbReference type="InterPro" id="IPR029058">
    <property type="entry name" value="AB_hydrolase_fold"/>
</dbReference>
<dbReference type="PANTHER" id="PTHR48182:SF3">
    <property type="entry name" value="DUF676 DOMAIN-CONTAINING PROTEIN"/>
    <property type="match status" value="1"/>
</dbReference>
<dbReference type="SUPFAM" id="SSF52540">
    <property type="entry name" value="P-loop containing nucleoside triphosphate hydrolases"/>
    <property type="match status" value="1"/>
</dbReference>
<keyword evidence="5" id="KW-1185">Reference proteome</keyword>
<dbReference type="InParanoid" id="A0A3N4LU33"/>
<dbReference type="OrthoDB" id="1658288at2759"/>
<feature type="domain" description="DUF7779" evidence="3">
    <location>
        <begin position="416"/>
        <end position="497"/>
    </location>
</feature>
<dbReference type="Pfam" id="PF25000">
    <property type="entry name" value="DUF7779"/>
    <property type="match status" value="1"/>
</dbReference>
<feature type="domain" description="DUF676" evidence="2">
    <location>
        <begin position="115"/>
        <end position="190"/>
    </location>
</feature>
<evidence type="ECO:0000256" key="1">
    <source>
        <dbReference type="ARBA" id="ARBA00007920"/>
    </source>
</evidence>
<dbReference type="Pfam" id="PF05057">
    <property type="entry name" value="DUF676"/>
    <property type="match status" value="1"/>
</dbReference>
<dbReference type="InterPro" id="IPR007751">
    <property type="entry name" value="DUF676_lipase-like"/>
</dbReference>